<accession>A0A382EGX6</accession>
<protein>
    <submittedName>
        <fullName evidence="1">Uncharacterized protein</fullName>
    </submittedName>
</protein>
<sequence length="451" mass="50898">MDKITIITSTGARFPIESGNVIKIHLHEEIHRPFITGNILLHNAGSISTIGPIIGQEYLELKLKTPALPNQKDTYIDFSENRFHIYAMNKLNVGTGTETIRIKFISGEWIKNMRVQISQALSGSCSQIVTAMLDKVECRKDRFIEDSTDFKKIVAPNINPYSVIEIMKRQAKTIKSSAPNYLFWESIKGVHFRSLDSIYSQPVRWNYHQSPEGGGTTDGKTNILNDLKNIEEYKMSINDQLYNTYTGVFGSKLLVHDITAKTYTSHFYNYFKDTKNQSHMQDGYPTYSETPVNEDGFTLGDFQGKVFLAPTGTLPLGDKKGRDSQHTSFSGNSVFEPYAPETWIQRRQSQMGMLEHGGVMMTITVPGQTIISCGDVINVDIPHQADLEEDVSPKSDKFWSGNFVIKGMHHEFVVAGMNHKIDIDLYKDSVVEELDSNDNAYEPTPEKQGLN</sequence>
<dbReference type="EMBL" id="UINC01044361">
    <property type="protein sequence ID" value="SVB49715.1"/>
    <property type="molecule type" value="Genomic_DNA"/>
</dbReference>
<name>A0A382EGX6_9ZZZZ</name>
<organism evidence="1">
    <name type="scientific">marine metagenome</name>
    <dbReference type="NCBI Taxonomy" id="408172"/>
    <lineage>
        <taxon>unclassified sequences</taxon>
        <taxon>metagenomes</taxon>
        <taxon>ecological metagenomes</taxon>
    </lineage>
</organism>
<reference evidence="1" key="1">
    <citation type="submission" date="2018-05" db="EMBL/GenBank/DDBJ databases">
        <authorList>
            <person name="Lanie J.A."/>
            <person name="Ng W.-L."/>
            <person name="Kazmierczak K.M."/>
            <person name="Andrzejewski T.M."/>
            <person name="Davidsen T.M."/>
            <person name="Wayne K.J."/>
            <person name="Tettelin H."/>
            <person name="Glass J.I."/>
            <person name="Rusch D."/>
            <person name="Podicherti R."/>
            <person name="Tsui H.-C.T."/>
            <person name="Winkler M.E."/>
        </authorList>
    </citation>
    <scope>NUCLEOTIDE SEQUENCE</scope>
</reference>
<gene>
    <name evidence="1" type="ORF">METZ01_LOCUS202569</name>
</gene>
<proteinExistence type="predicted"/>
<feature type="non-terminal residue" evidence="1">
    <location>
        <position position="451"/>
    </location>
</feature>
<evidence type="ECO:0000313" key="1">
    <source>
        <dbReference type="EMBL" id="SVB49715.1"/>
    </source>
</evidence>
<dbReference type="AlphaFoldDB" id="A0A382EGX6"/>